<reference evidence="2 3" key="1">
    <citation type="submission" date="2019-02" db="EMBL/GenBank/DDBJ databases">
        <title>Draft Genome Sequence of Streptomyces sp. AM-2504, identified by 16S rRNA comparative analysis as a Streptomyces Kasugaensis strain.</title>
        <authorList>
            <person name="Napolioni V."/>
            <person name="Giuliodori A.M."/>
            <person name="Spurio R."/>
            <person name="Fabbretti A."/>
        </authorList>
    </citation>
    <scope>NUCLEOTIDE SEQUENCE [LARGE SCALE GENOMIC DNA]</scope>
    <source>
        <strain evidence="2 3">AM-2504</strain>
    </source>
</reference>
<comment type="caution">
    <text evidence="2">The sequence shown here is derived from an EMBL/GenBank/DDBJ whole genome shotgun (WGS) entry which is preliminary data.</text>
</comment>
<dbReference type="Proteomes" id="UP000292452">
    <property type="component" value="Unassembled WGS sequence"/>
</dbReference>
<evidence type="ECO:0000313" key="2">
    <source>
        <dbReference type="EMBL" id="TBO60277.1"/>
    </source>
</evidence>
<dbReference type="Pfam" id="PF03358">
    <property type="entry name" value="FMN_red"/>
    <property type="match status" value="1"/>
</dbReference>
<evidence type="ECO:0000313" key="3">
    <source>
        <dbReference type="Proteomes" id="UP000292452"/>
    </source>
</evidence>
<dbReference type="GO" id="GO:0010181">
    <property type="term" value="F:FMN binding"/>
    <property type="evidence" value="ECO:0007669"/>
    <property type="project" value="TreeGrafter"/>
</dbReference>
<dbReference type="EMBL" id="SIXH01000045">
    <property type="protein sequence ID" value="TBO60277.1"/>
    <property type="molecule type" value="Genomic_DNA"/>
</dbReference>
<feature type="domain" description="NADPH-dependent FMN reductase-like" evidence="1">
    <location>
        <begin position="3"/>
        <end position="150"/>
    </location>
</feature>
<proteinExistence type="predicted"/>
<name>A0A4Q9HYC3_STRKA</name>
<dbReference type="AlphaFoldDB" id="A0A4Q9HYC3"/>
<dbReference type="PANTHER" id="PTHR30543:SF21">
    <property type="entry name" value="NAD(P)H-DEPENDENT FMN REDUCTASE LOT6"/>
    <property type="match status" value="1"/>
</dbReference>
<sequence>MARIALISGSLRAESSNSAVVATIRKIIEGRAGGHEATVVPLHDFPPFDQDVERAGHPAPLESARGQVSGADALIVCSPAYNGYPPGVLKNALDWLSRPGGESPLTDLPTAVLSASPGQAGGANVQPHVRRILANCGAAAVECDEVAVGDAISLRTSEGLIEDPATVSRLEKLVDAVLAAVAAR</sequence>
<dbReference type="InterPro" id="IPR029039">
    <property type="entry name" value="Flavoprotein-like_sf"/>
</dbReference>
<protein>
    <submittedName>
        <fullName evidence="2">NAD(P)H-dependent oxidoreductase</fullName>
    </submittedName>
</protein>
<dbReference type="InterPro" id="IPR005025">
    <property type="entry name" value="FMN_Rdtase-like_dom"/>
</dbReference>
<keyword evidence="3" id="KW-1185">Reference proteome</keyword>
<dbReference type="Gene3D" id="3.40.50.360">
    <property type="match status" value="1"/>
</dbReference>
<dbReference type="PANTHER" id="PTHR30543">
    <property type="entry name" value="CHROMATE REDUCTASE"/>
    <property type="match status" value="1"/>
</dbReference>
<dbReference type="GO" id="GO:0016491">
    <property type="term" value="F:oxidoreductase activity"/>
    <property type="evidence" value="ECO:0007669"/>
    <property type="project" value="InterPro"/>
</dbReference>
<accession>A0A4Q9HYC3</accession>
<dbReference type="SUPFAM" id="SSF52218">
    <property type="entry name" value="Flavoproteins"/>
    <property type="match status" value="1"/>
</dbReference>
<dbReference type="RefSeq" id="WP_131122605.1">
    <property type="nucleotide sequence ID" value="NZ_SIXH01000045.1"/>
</dbReference>
<evidence type="ECO:0000259" key="1">
    <source>
        <dbReference type="Pfam" id="PF03358"/>
    </source>
</evidence>
<dbReference type="GO" id="GO:0005829">
    <property type="term" value="C:cytosol"/>
    <property type="evidence" value="ECO:0007669"/>
    <property type="project" value="TreeGrafter"/>
</dbReference>
<organism evidence="2 3">
    <name type="scientific">Streptomyces kasugaensis</name>
    <dbReference type="NCBI Taxonomy" id="1946"/>
    <lineage>
        <taxon>Bacteria</taxon>
        <taxon>Bacillati</taxon>
        <taxon>Actinomycetota</taxon>
        <taxon>Actinomycetes</taxon>
        <taxon>Kitasatosporales</taxon>
        <taxon>Streptomycetaceae</taxon>
        <taxon>Streptomyces</taxon>
    </lineage>
</organism>
<dbReference type="InterPro" id="IPR050712">
    <property type="entry name" value="NAD(P)H-dep_reductase"/>
</dbReference>
<gene>
    <name evidence="2" type="ORF">EYS09_07410</name>
</gene>